<evidence type="ECO:0000259" key="1">
    <source>
        <dbReference type="PROSITE" id="PS51352"/>
    </source>
</evidence>
<dbReference type="PROSITE" id="PS51352">
    <property type="entry name" value="THIOREDOXIN_2"/>
    <property type="match status" value="1"/>
</dbReference>
<gene>
    <name evidence="2" type="ORF">ACFSM5_19035</name>
</gene>
<dbReference type="Pfam" id="PF08534">
    <property type="entry name" value="Redoxin"/>
    <property type="match status" value="1"/>
</dbReference>
<dbReference type="Gene3D" id="3.40.30.10">
    <property type="entry name" value="Glutaredoxin"/>
    <property type="match status" value="1"/>
</dbReference>
<dbReference type="InterPro" id="IPR050553">
    <property type="entry name" value="Thioredoxin_ResA/DsbE_sf"/>
</dbReference>
<sequence length="180" mass="19683">MFKDPKLAPELAVSQWFNTDKPLTLEGLRGRVVYLHAFQLLCPGCVAHAIPQVQKIEKIFRRSDLQIIGLHTVFEHHAAMTPVTLEAFIHEYRLQSPIGVDLADGKSPLPVTMRRYEMQGTPSSFLIGRDGTIIHRGFGIEDDMVVGARIASALAMPIPEVEKPAAPTGDASCADGVCPV</sequence>
<comment type="caution">
    <text evidence="2">The sequence shown here is derived from an EMBL/GenBank/DDBJ whole genome shotgun (WGS) entry which is preliminary data.</text>
</comment>
<evidence type="ECO:0000313" key="3">
    <source>
        <dbReference type="Proteomes" id="UP001597295"/>
    </source>
</evidence>
<dbReference type="SUPFAM" id="SSF52833">
    <property type="entry name" value="Thioredoxin-like"/>
    <property type="match status" value="1"/>
</dbReference>
<keyword evidence="3" id="KW-1185">Reference proteome</keyword>
<protein>
    <submittedName>
        <fullName evidence="2">Redoxin family protein</fullName>
    </submittedName>
</protein>
<dbReference type="Proteomes" id="UP001597295">
    <property type="component" value="Unassembled WGS sequence"/>
</dbReference>
<proteinExistence type="predicted"/>
<dbReference type="EMBL" id="JBHUIP010000014">
    <property type="protein sequence ID" value="MFD2265007.1"/>
    <property type="molecule type" value="Genomic_DNA"/>
</dbReference>
<dbReference type="PANTHER" id="PTHR42852:SF13">
    <property type="entry name" value="PROTEIN DIPZ"/>
    <property type="match status" value="1"/>
</dbReference>
<dbReference type="InterPro" id="IPR013740">
    <property type="entry name" value="Redoxin"/>
</dbReference>
<evidence type="ECO:0000313" key="2">
    <source>
        <dbReference type="EMBL" id="MFD2265007.1"/>
    </source>
</evidence>
<dbReference type="InterPro" id="IPR036249">
    <property type="entry name" value="Thioredoxin-like_sf"/>
</dbReference>
<feature type="domain" description="Thioredoxin" evidence="1">
    <location>
        <begin position="2"/>
        <end position="155"/>
    </location>
</feature>
<name>A0ABW5DV71_9PROT</name>
<accession>A0ABW5DV71</accession>
<reference evidence="3" key="1">
    <citation type="journal article" date="2019" name="Int. J. Syst. Evol. Microbiol.">
        <title>The Global Catalogue of Microorganisms (GCM) 10K type strain sequencing project: providing services to taxonomists for standard genome sequencing and annotation.</title>
        <authorList>
            <consortium name="The Broad Institute Genomics Platform"/>
            <consortium name="The Broad Institute Genome Sequencing Center for Infectious Disease"/>
            <person name="Wu L."/>
            <person name="Ma J."/>
        </authorList>
    </citation>
    <scope>NUCLEOTIDE SEQUENCE [LARGE SCALE GENOMIC DNA]</scope>
    <source>
        <strain evidence="3">CGMCC 1.19062</strain>
    </source>
</reference>
<dbReference type="InterPro" id="IPR013766">
    <property type="entry name" value="Thioredoxin_domain"/>
</dbReference>
<dbReference type="RefSeq" id="WP_379878174.1">
    <property type="nucleotide sequence ID" value="NZ_JBHUIP010000014.1"/>
</dbReference>
<organism evidence="2 3">
    <name type="scientific">Lacibacterium aquatile</name>
    <dbReference type="NCBI Taxonomy" id="1168082"/>
    <lineage>
        <taxon>Bacteria</taxon>
        <taxon>Pseudomonadati</taxon>
        <taxon>Pseudomonadota</taxon>
        <taxon>Alphaproteobacteria</taxon>
        <taxon>Rhodospirillales</taxon>
        <taxon>Rhodospirillaceae</taxon>
    </lineage>
</organism>
<dbReference type="PANTHER" id="PTHR42852">
    <property type="entry name" value="THIOL:DISULFIDE INTERCHANGE PROTEIN DSBE"/>
    <property type="match status" value="1"/>
</dbReference>